<dbReference type="InterPro" id="IPR029045">
    <property type="entry name" value="ClpP/crotonase-like_dom_sf"/>
</dbReference>
<dbReference type="InterPro" id="IPR034733">
    <property type="entry name" value="AcCoA_carboxyl_beta"/>
</dbReference>
<dbReference type="Pfam" id="PF01039">
    <property type="entry name" value="Carboxyl_trans"/>
    <property type="match status" value="1"/>
</dbReference>
<dbReference type="Gene3D" id="3.90.226.10">
    <property type="entry name" value="2-enoyl-CoA Hydratase, Chain A, domain 1"/>
    <property type="match status" value="1"/>
</dbReference>
<evidence type="ECO:0000313" key="3">
    <source>
        <dbReference type="Proteomes" id="UP000002630"/>
    </source>
</evidence>
<dbReference type="OrthoDB" id="196847at2759"/>
<accession>D7G0J0</accession>
<dbReference type="AlphaFoldDB" id="D7G0J0"/>
<dbReference type="GO" id="GO:0003989">
    <property type="term" value="F:acetyl-CoA carboxylase activity"/>
    <property type="evidence" value="ECO:0007669"/>
    <property type="project" value="InterPro"/>
</dbReference>
<dbReference type="PROSITE" id="PS50989">
    <property type="entry name" value="COA_CT_CTER"/>
    <property type="match status" value="1"/>
</dbReference>
<keyword evidence="3" id="KW-1185">Reference proteome</keyword>
<dbReference type="GO" id="GO:0006633">
    <property type="term" value="P:fatty acid biosynthetic process"/>
    <property type="evidence" value="ECO:0007669"/>
    <property type="project" value="TreeGrafter"/>
</dbReference>
<dbReference type="EMBL" id="FN648601">
    <property type="protein sequence ID" value="CBJ33019.1"/>
    <property type="molecule type" value="Genomic_DNA"/>
</dbReference>
<dbReference type="InParanoid" id="D7G0J0"/>
<dbReference type="InterPro" id="IPR049076">
    <property type="entry name" value="ACCA"/>
</dbReference>
<name>D7G0J0_ECTSI</name>
<dbReference type="Proteomes" id="UP000002630">
    <property type="component" value="Linkage Group LG08"/>
</dbReference>
<dbReference type="PANTHER" id="PTHR45728:SF3">
    <property type="entry name" value="ACETYL-COA CARBOXYLASE"/>
    <property type="match status" value="1"/>
</dbReference>
<sequence length="165" mass="17947">MAGVDNVEREVEFQPMKGVPCDPRHMIAGHDEGLDGSWTSGFFDKGSFTETLSGWAEAVVTGRARLGGIPVGVVATEGRLREKNCPADPADVSSHERIVQQAGGVWYPDSAHKTAQAIRDLNHEGLPLMVFANWRGFSGGQRDMFDEARFGRVKGEWGVTGENAF</sequence>
<dbReference type="STRING" id="2880.D7G0J0"/>
<dbReference type="EMBL" id="FN649733">
    <property type="protein sequence ID" value="CBJ33019.1"/>
    <property type="molecule type" value="Genomic_DNA"/>
</dbReference>
<evidence type="ECO:0000313" key="2">
    <source>
        <dbReference type="EMBL" id="CBJ33019.1"/>
    </source>
</evidence>
<gene>
    <name evidence="2" type="primary">ACC</name>
    <name evidence="2" type="ORF">Esi_0403_0027</name>
</gene>
<proteinExistence type="predicted"/>
<feature type="domain" description="CoA carboxyltransferase C-terminal" evidence="1">
    <location>
        <begin position="6"/>
        <end position="165"/>
    </location>
</feature>
<organism evidence="2 3">
    <name type="scientific">Ectocarpus siliculosus</name>
    <name type="common">Brown alga</name>
    <name type="synonym">Conferva siliculosa</name>
    <dbReference type="NCBI Taxonomy" id="2880"/>
    <lineage>
        <taxon>Eukaryota</taxon>
        <taxon>Sar</taxon>
        <taxon>Stramenopiles</taxon>
        <taxon>Ochrophyta</taxon>
        <taxon>PX clade</taxon>
        <taxon>Phaeophyceae</taxon>
        <taxon>Ectocarpales</taxon>
        <taxon>Ectocarpaceae</taxon>
        <taxon>Ectocarpus</taxon>
    </lineage>
</organism>
<evidence type="ECO:0000259" key="1">
    <source>
        <dbReference type="PROSITE" id="PS50989"/>
    </source>
</evidence>
<dbReference type="InterPro" id="IPR011763">
    <property type="entry name" value="COA_CT_C"/>
</dbReference>
<dbReference type="PANTHER" id="PTHR45728">
    <property type="entry name" value="ACETYL-COA CARBOXYLASE, ISOFORM A"/>
    <property type="match status" value="1"/>
</dbReference>
<protein>
    <submittedName>
        <fullName evidence="2">Acetyl-CoA carboxylase, partial</fullName>
    </submittedName>
</protein>
<reference evidence="2 3" key="1">
    <citation type="journal article" date="2010" name="Nature">
        <title>The Ectocarpus genome and the independent evolution of multicellularity in brown algae.</title>
        <authorList>
            <person name="Cock J.M."/>
            <person name="Sterck L."/>
            <person name="Rouze P."/>
            <person name="Scornet D."/>
            <person name="Allen A.E."/>
            <person name="Amoutzias G."/>
            <person name="Anthouard V."/>
            <person name="Artiguenave F."/>
            <person name="Aury J.M."/>
            <person name="Badger J.H."/>
            <person name="Beszteri B."/>
            <person name="Billiau K."/>
            <person name="Bonnet E."/>
            <person name="Bothwell J.H."/>
            <person name="Bowler C."/>
            <person name="Boyen C."/>
            <person name="Brownlee C."/>
            <person name="Carrano C.J."/>
            <person name="Charrier B."/>
            <person name="Cho G.Y."/>
            <person name="Coelho S.M."/>
            <person name="Collen J."/>
            <person name="Corre E."/>
            <person name="Da Silva C."/>
            <person name="Delage L."/>
            <person name="Delaroque N."/>
            <person name="Dittami S.M."/>
            <person name="Doulbeau S."/>
            <person name="Elias M."/>
            <person name="Farnham G."/>
            <person name="Gachon C.M."/>
            <person name="Gschloessl B."/>
            <person name="Heesch S."/>
            <person name="Jabbari K."/>
            <person name="Jubin C."/>
            <person name="Kawai H."/>
            <person name="Kimura K."/>
            <person name="Kloareg B."/>
            <person name="Kupper F.C."/>
            <person name="Lang D."/>
            <person name="Le Bail A."/>
            <person name="Leblanc C."/>
            <person name="Lerouge P."/>
            <person name="Lohr M."/>
            <person name="Lopez P.J."/>
            <person name="Martens C."/>
            <person name="Maumus F."/>
            <person name="Michel G."/>
            <person name="Miranda-Saavedra D."/>
            <person name="Morales J."/>
            <person name="Moreau H."/>
            <person name="Motomura T."/>
            <person name="Nagasato C."/>
            <person name="Napoli C.A."/>
            <person name="Nelson D.R."/>
            <person name="Nyvall-Collen P."/>
            <person name="Peters A.F."/>
            <person name="Pommier C."/>
            <person name="Potin P."/>
            <person name="Poulain J."/>
            <person name="Quesneville H."/>
            <person name="Read B."/>
            <person name="Rensing S.A."/>
            <person name="Ritter A."/>
            <person name="Rousvoal S."/>
            <person name="Samanta M."/>
            <person name="Samson G."/>
            <person name="Schroeder D.C."/>
            <person name="Segurens B."/>
            <person name="Strittmatter M."/>
            <person name="Tonon T."/>
            <person name="Tregear J.W."/>
            <person name="Valentin K."/>
            <person name="von Dassow P."/>
            <person name="Yamagishi T."/>
            <person name="Van de Peer Y."/>
            <person name="Wincker P."/>
        </authorList>
    </citation>
    <scope>NUCLEOTIDE SEQUENCE [LARGE SCALE GENOMIC DNA]</scope>
    <source>
        <strain evidence="3">Ec32 / CCAP1310/4</strain>
    </source>
</reference>
<dbReference type="SUPFAM" id="SSF52096">
    <property type="entry name" value="ClpP/crotonase"/>
    <property type="match status" value="1"/>
</dbReference>